<dbReference type="Gene3D" id="3.40.50.410">
    <property type="entry name" value="von Willebrand factor, type A domain"/>
    <property type="match status" value="2"/>
</dbReference>
<protein>
    <submittedName>
        <fullName evidence="6">Thrombospondin-related adhesive protein, putative</fullName>
    </submittedName>
</protein>
<evidence type="ECO:0000256" key="2">
    <source>
        <dbReference type="ARBA" id="ARBA00022475"/>
    </source>
</evidence>
<dbReference type="SUPFAM" id="SSF82895">
    <property type="entry name" value="TSP-1 type 1 repeat"/>
    <property type="match status" value="1"/>
</dbReference>
<feature type="compositionally biased region" description="Basic and acidic residues" evidence="3">
    <location>
        <begin position="789"/>
        <end position="842"/>
    </location>
</feature>
<feature type="compositionally biased region" description="Polar residues" evidence="3">
    <location>
        <begin position="875"/>
        <end position="886"/>
    </location>
</feature>
<dbReference type="InterPro" id="IPR036383">
    <property type="entry name" value="TSP1_rpt_sf"/>
</dbReference>
<dbReference type="InterPro" id="IPR036465">
    <property type="entry name" value="vWFA_dom_sf"/>
</dbReference>
<feature type="domain" description="VWFA" evidence="5">
    <location>
        <begin position="429"/>
        <end position="585"/>
    </location>
</feature>
<accession>A0A9W5TEF5</accession>
<keyword evidence="2" id="KW-1003">Cell membrane</keyword>
<feature type="compositionally biased region" description="Acidic residues" evidence="3">
    <location>
        <begin position="966"/>
        <end position="975"/>
    </location>
</feature>
<dbReference type="InterPro" id="IPR002035">
    <property type="entry name" value="VWF_A"/>
</dbReference>
<dbReference type="AlphaFoldDB" id="A0A9W5TEF5"/>
<dbReference type="EMBL" id="BLIY01000017">
    <property type="protein sequence ID" value="GFE54594.1"/>
    <property type="molecule type" value="Genomic_DNA"/>
</dbReference>
<dbReference type="SMART" id="SM00209">
    <property type="entry name" value="TSP1"/>
    <property type="match status" value="2"/>
</dbReference>
<sequence>MVRLHTLPIAAALALLFTSVATVYGQNDYEDTAAFVEQDDGLFPKGLRSLARNSSGIKDYVIAVENTIQFTQTFWDKELHPFVNQLVKRLAATNGRKTITLVDYSTIINRWFTRKTITKDTLPQVEKQIETLFLTRRKTTTANLGHALKNMRKDLYANGYKYLINDFRTELSIDNAAGKDTVVFIITSGEDANTEYALKEALNDRRNGVTYFVIDAGARNEKFWGQLVGCRYHYSCPNYIMSRTLNATKDLDHIINQLSKKTVKDAVCYEQWSDFSECSKPCGTGIMTSVFQGYRTLLTHSRDSISVGLSCKEQLENVKTKQMLCNMHPCKKSVTTEKEIEARPRTVKPSKPKGVFAYFNPTKPVEIPENEPALTHDKVQKMRESGKHDSRSRNFVPSLYDGSMNLDEMLKFATDANRYMTKCNLKSKDYVIALEDIAQYSDKTWNDLRLFVRLLADALSATSGTNTLSLLNFSSKNYLTMDKTLLRPINMKVVGAKIDKMFEKRSMEREGDLGKALKFMRQNIYPNGDKYLLKDAETEVLYKDAYGKDTVVFIITGGVISNRNLALQETFDARRNGVTFFVIDLEPQMQQLWTRIIGCRYHFSCPNYVVARKLKPAIDVEYIMEHLCSQTGKDAVCREDWSPFSECSKPCGTGIKTSRFEGYKTLLTHSAESGFVGKTCKEQLLNVKARQILCNMHPCTGNEEQPSVNSPEDAPSTIASGDKTPGNVDEDTGSNTNVEETPKEPVEPVAEVETPTNKEEEAVTGQNEKEQEDVANGTDEKEEVTGGDTPRDTVEEANKDQDVRITEESELPKDTEEIRNETNEKDETSTEGEKGALDHSEEVPPAEKPTEAENVDLKEEESITGNDETVGDSITPDQPLQITENLSGEDYRKEEKLTHDEVPTVLPEETIESPAPIPEEPRKETEEVVNPKKSDEPEEIGTIKTVSSPEDMASQVSEYPVPTVDTVEETDEQTEQLDQPETQDTEERQLPTRDTLPLDDVSARREEEEEPGRSRSREERTDNQERTYTNKTNVMMGSAACVLLCAVVGGCYTLSTKNTASIGRMEDGEEDFLSGINGGRDEFTETYDAVDANDNIWA</sequence>
<proteinExistence type="predicted"/>
<evidence type="ECO:0000313" key="6">
    <source>
        <dbReference type="EMBL" id="GFE54594.1"/>
    </source>
</evidence>
<feature type="domain" description="VWFA" evidence="5">
    <location>
        <begin position="59"/>
        <end position="258"/>
    </location>
</feature>
<comment type="caution">
    <text evidence="6">The sequence shown here is derived from an EMBL/GenBank/DDBJ whole genome shotgun (WGS) entry which is preliminary data.</text>
</comment>
<keyword evidence="2" id="KW-0472">Membrane</keyword>
<comment type="subcellular location">
    <subcellularLocation>
        <location evidence="1">Cell membrane</location>
    </subcellularLocation>
</comment>
<dbReference type="Pfam" id="PF00092">
    <property type="entry name" value="VWA"/>
    <property type="match status" value="1"/>
</dbReference>
<feature type="compositionally biased region" description="Basic and acidic residues" evidence="3">
    <location>
        <begin position="1001"/>
        <end position="1025"/>
    </location>
</feature>
<organism evidence="6 7">
    <name type="scientific">Babesia ovis</name>
    <dbReference type="NCBI Taxonomy" id="5869"/>
    <lineage>
        <taxon>Eukaryota</taxon>
        <taxon>Sar</taxon>
        <taxon>Alveolata</taxon>
        <taxon>Apicomplexa</taxon>
        <taxon>Aconoidasida</taxon>
        <taxon>Piroplasmida</taxon>
        <taxon>Babesiidae</taxon>
        <taxon>Babesia</taxon>
    </lineage>
</organism>
<evidence type="ECO:0000256" key="3">
    <source>
        <dbReference type="SAM" id="MobiDB-lite"/>
    </source>
</evidence>
<feature type="signal peptide" evidence="4">
    <location>
        <begin position="1"/>
        <end position="25"/>
    </location>
</feature>
<dbReference type="GO" id="GO:0005886">
    <property type="term" value="C:plasma membrane"/>
    <property type="evidence" value="ECO:0007669"/>
    <property type="project" value="UniProtKB-SubCell"/>
</dbReference>
<dbReference type="SUPFAM" id="SSF53300">
    <property type="entry name" value="vWA-like"/>
    <property type="match status" value="2"/>
</dbReference>
<feature type="compositionally biased region" description="Basic and acidic residues" evidence="3">
    <location>
        <begin position="889"/>
        <end position="902"/>
    </location>
</feature>
<dbReference type="PROSITE" id="PS50092">
    <property type="entry name" value="TSP1"/>
    <property type="match status" value="2"/>
</dbReference>
<dbReference type="PANTHER" id="PTHR11311:SF15">
    <property type="entry name" value="SPONDIN-2"/>
    <property type="match status" value="1"/>
</dbReference>
<dbReference type="InterPro" id="IPR051418">
    <property type="entry name" value="Spondin/Thrombospondin_T1"/>
</dbReference>
<reference evidence="6" key="1">
    <citation type="submission" date="2019-12" db="EMBL/GenBank/DDBJ databases">
        <title>Genome sequence of Babesia ovis.</title>
        <authorList>
            <person name="Yamagishi J."/>
            <person name="Sevinc F."/>
            <person name="Xuan X."/>
        </authorList>
    </citation>
    <scope>NUCLEOTIDE SEQUENCE</scope>
    <source>
        <strain evidence="6">Selcuk</strain>
    </source>
</reference>
<dbReference type="PROSITE" id="PS50234">
    <property type="entry name" value="VWFA"/>
    <property type="match status" value="2"/>
</dbReference>
<evidence type="ECO:0000259" key="5">
    <source>
        <dbReference type="PROSITE" id="PS50234"/>
    </source>
</evidence>
<dbReference type="InterPro" id="IPR000884">
    <property type="entry name" value="TSP1_rpt"/>
</dbReference>
<dbReference type="Proteomes" id="UP001057455">
    <property type="component" value="Unassembled WGS sequence"/>
</dbReference>
<feature type="chain" id="PRO_5040840068" evidence="4">
    <location>
        <begin position="26"/>
        <end position="1098"/>
    </location>
</feature>
<evidence type="ECO:0000256" key="1">
    <source>
        <dbReference type="ARBA" id="ARBA00004236"/>
    </source>
</evidence>
<keyword evidence="7" id="KW-1185">Reference proteome</keyword>
<feature type="region of interest" description="Disordered" evidence="3">
    <location>
        <begin position="701"/>
        <end position="1031"/>
    </location>
</feature>
<name>A0A9W5TEF5_BABOV</name>
<feature type="compositionally biased region" description="Basic and acidic residues" evidence="3">
    <location>
        <begin position="848"/>
        <end position="861"/>
    </location>
</feature>
<dbReference type="Gene3D" id="2.20.100.10">
    <property type="entry name" value="Thrombospondin type-1 (TSP1) repeat"/>
    <property type="match status" value="2"/>
</dbReference>
<dbReference type="OrthoDB" id="5781878at2759"/>
<dbReference type="PANTHER" id="PTHR11311">
    <property type="entry name" value="SPONDIN"/>
    <property type="match status" value="1"/>
</dbReference>
<evidence type="ECO:0000313" key="7">
    <source>
        <dbReference type="Proteomes" id="UP001057455"/>
    </source>
</evidence>
<gene>
    <name evidence="6" type="ORF">BaOVIS_019980</name>
</gene>
<feature type="compositionally biased region" description="Basic and acidic residues" evidence="3">
    <location>
        <begin position="919"/>
        <end position="935"/>
    </location>
</feature>
<keyword evidence="4" id="KW-0732">Signal</keyword>
<evidence type="ECO:0000256" key="4">
    <source>
        <dbReference type="SAM" id="SignalP"/>
    </source>
</evidence>